<evidence type="ECO:0000313" key="1">
    <source>
        <dbReference type="EMBL" id="EEI65781.1"/>
    </source>
</evidence>
<organism evidence="1 2">
    <name type="scientific">Limosilactobacillus reuteri CF48-3A</name>
    <dbReference type="NCBI Taxonomy" id="525341"/>
    <lineage>
        <taxon>Bacteria</taxon>
        <taxon>Bacillati</taxon>
        <taxon>Bacillota</taxon>
        <taxon>Bacilli</taxon>
        <taxon>Lactobacillales</taxon>
        <taxon>Lactobacillaceae</taxon>
        <taxon>Limosilactobacillus</taxon>
    </lineage>
</organism>
<dbReference type="AlphaFoldDB" id="A0A8D9S0E6"/>
<gene>
    <name evidence="1" type="ORF">HMPREF0534_0888</name>
</gene>
<proteinExistence type="predicted"/>
<accession>A0A8D9S0E6</accession>
<reference evidence="1 2" key="1">
    <citation type="submission" date="2009-01" db="EMBL/GenBank/DDBJ databases">
        <authorList>
            <person name="Qin X."/>
            <person name="Bachman B."/>
            <person name="Battles P."/>
            <person name="Bell A."/>
            <person name="Bess C."/>
            <person name="Bickham C."/>
            <person name="Chaboub L."/>
            <person name="Chen D."/>
            <person name="Coyle M."/>
            <person name="Deiros D.R."/>
            <person name="Dinh H."/>
            <person name="Forbes L."/>
            <person name="Fowler G."/>
            <person name="Francisco L."/>
            <person name="Fu Q."/>
            <person name="Gubbala S."/>
            <person name="Hale W."/>
            <person name="Han Y."/>
            <person name="Hemphill L."/>
            <person name="Highlander S.K."/>
            <person name="Hirani K."/>
            <person name="Hogues M."/>
            <person name="Jackson L."/>
            <person name="Jakkamsetti A."/>
            <person name="Javaid M."/>
            <person name="Jiang H."/>
            <person name="Korchina V."/>
            <person name="Kovar C."/>
            <person name="Lara F."/>
            <person name="Lee S."/>
            <person name="Mata R."/>
            <person name="Mathew T."/>
            <person name="Moen C."/>
            <person name="Morales K."/>
            <person name="Munidasa M."/>
            <person name="Nazareth L."/>
            <person name="Ngo R."/>
            <person name="Nguyen L."/>
            <person name="Okwuonu G."/>
            <person name="Ongeri F."/>
            <person name="Patil S."/>
            <person name="Petrosino J."/>
            <person name="Pham C."/>
            <person name="Pham P."/>
            <person name="Pu L.-L."/>
            <person name="Puazo M."/>
            <person name="Raj R."/>
            <person name="Reid J."/>
            <person name="Rouhana J."/>
            <person name="Saada N."/>
            <person name="Shang Y."/>
            <person name="Simmons D."/>
            <person name="Thornton R."/>
            <person name="Warren J."/>
            <person name="Weissenberger G."/>
            <person name="Zhang J."/>
            <person name="Zhang L."/>
            <person name="Zhou C."/>
            <person name="Zhu D."/>
            <person name="Muzny D."/>
            <person name="Worley K."/>
            <person name="Gibbs R."/>
        </authorList>
    </citation>
    <scope>NUCLEOTIDE SEQUENCE [LARGE SCALE GENOMIC DNA]</scope>
    <source>
        <strain evidence="1 2">CF48-3A</strain>
    </source>
</reference>
<comment type="caution">
    <text evidence="1">The sequence shown here is derived from an EMBL/GenBank/DDBJ whole genome shotgun (WGS) entry which is preliminary data.</text>
</comment>
<evidence type="ECO:0000313" key="2">
    <source>
        <dbReference type="Proteomes" id="UP000003419"/>
    </source>
</evidence>
<dbReference type="RefSeq" id="WP_003671687.1">
    <property type="nucleotide sequence ID" value="NZ_GG693675.1"/>
</dbReference>
<protein>
    <submittedName>
        <fullName evidence="1">Uncharacterized protein</fullName>
    </submittedName>
</protein>
<dbReference type="Proteomes" id="UP000003419">
    <property type="component" value="Unassembled WGS sequence"/>
</dbReference>
<sequence length="60" mass="6980">MAVYFIQYNLSGKIVEQYSCDFDQLKANPIGEKVRITTDDGKIYIGFWDTLSWIRHSSNC</sequence>
<name>A0A8D9S0E6_LIMRT</name>
<dbReference type="EMBL" id="ACHG01000093">
    <property type="protein sequence ID" value="EEI65781.1"/>
    <property type="molecule type" value="Genomic_DNA"/>
</dbReference>